<name>A0ABU6RNJ8_9FABA</name>
<dbReference type="Proteomes" id="UP001341840">
    <property type="component" value="Unassembled WGS sequence"/>
</dbReference>
<dbReference type="EMBL" id="JASCZI010030962">
    <property type="protein sequence ID" value="MED6125514.1"/>
    <property type="molecule type" value="Genomic_DNA"/>
</dbReference>
<keyword evidence="1" id="KW-0472">Membrane</keyword>
<dbReference type="PANTHER" id="PTHR31650">
    <property type="entry name" value="O-ACYLTRANSFERASE (WSD1-LIKE) FAMILY PROTEIN"/>
    <property type="match status" value="1"/>
</dbReference>
<dbReference type="InterPro" id="IPR045034">
    <property type="entry name" value="O-acyltransferase_WSD1-like"/>
</dbReference>
<feature type="domain" description="O-acyltransferase WSD1 C-terminal" evidence="2">
    <location>
        <begin position="282"/>
        <end position="381"/>
    </location>
</feature>
<evidence type="ECO:0000256" key="1">
    <source>
        <dbReference type="SAM" id="Phobius"/>
    </source>
</evidence>
<protein>
    <recommendedName>
        <fullName evidence="2">O-acyltransferase WSD1 C-terminal domain-containing protein</fullName>
    </recommendedName>
</protein>
<evidence type="ECO:0000313" key="4">
    <source>
        <dbReference type="Proteomes" id="UP001341840"/>
    </source>
</evidence>
<keyword evidence="1" id="KW-1133">Transmembrane helix</keyword>
<evidence type="ECO:0000259" key="2">
    <source>
        <dbReference type="Pfam" id="PF06974"/>
    </source>
</evidence>
<gene>
    <name evidence="3" type="ORF">PIB30_069168</name>
</gene>
<comment type="caution">
    <text evidence="3">The sequence shown here is derived from an EMBL/GenBank/DDBJ whole genome shotgun (WGS) entry which is preliminary data.</text>
</comment>
<sequence>MASSSSSGSSGEALSPASKLFHLPNFNCHVIAVLGFKTAINLQVFKEGARETILKHPKFTSKLTSLTNKAIFDSVIHAKRRESVGVFRMHHSMGDGISLMSFIIASTRKSSDPDALPTMSSSTKKKEQKSGGLRFFMSLFGPFLAVWWGLVLIWHTFMSLMGFLAIFFFKETRTPLKGAPGVEHNTNCYVHRILCINDIKLLKKEMNVTFNDVLLAITQAGITRYLNRQQFGANATGSAAKKGTNSALKNIRLRAAIAVNLRAVSGIQAVADMTAKKSKVRWGNFIGYFLLPLSISLQEDPLEHVRQAKVVIERKKHSLEAVITFNFGKLILNLFGVKAVAAITRRILSNTTLVLSNLPGPIEEVTLCGHLLAYIAPGAYGGLPQ</sequence>
<dbReference type="InterPro" id="IPR009721">
    <property type="entry name" value="O-acyltransferase_WSD1_C"/>
</dbReference>
<dbReference type="Pfam" id="PF06974">
    <property type="entry name" value="WS_DGAT_C"/>
    <property type="match status" value="1"/>
</dbReference>
<feature type="non-terminal residue" evidence="3">
    <location>
        <position position="385"/>
    </location>
</feature>
<keyword evidence="1" id="KW-0812">Transmembrane</keyword>
<keyword evidence="4" id="KW-1185">Reference proteome</keyword>
<evidence type="ECO:0000313" key="3">
    <source>
        <dbReference type="EMBL" id="MED6125514.1"/>
    </source>
</evidence>
<feature type="transmembrane region" description="Helical" evidence="1">
    <location>
        <begin position="145"/>
        <end position="169"/>
    </location>
</feature>
<proteinExistence type="predicted"/>
<organism evidence="3 4">
    <name type="scientific">Stylosanthes scabra</name>
    <dbReference type="NCBI Taxonomy" id="79078"/>
    <lineage>
        <taxon>Eukaryota</taxon>
        <taxon>Viridiplantae</taxon>
        <taxon>Streptophyta</taxon>
        <taxon>Embryophyta</taxon>
        <taxon>Tracheophyta</taxon>
        <taxon>Spermatophyta</taxon>
        <taxon>Magnoliopsida</taxon>
        <taxon>eudicotyledons</taxon>
        <taxon>Gunneridae</taxon>
        <taxon>Pentapetalae</taxon>
        <taxon>rosids</taxon>
        <taxon>fabids</taxon>
        <taxon>Fabales</taxon>
        <taxon>Fabaceae</taxon>
        <taxon>Papilionoideae</taxon>
        <taxon>50 kb inversion clade</taxon>
        <taxon>dalbergioids sensu lato</taxon>
        <taxon>Dalbergieae</taxon>
        <taxon>Pterocarpus clade</taxon>
        <taxon>Stylosanthes</taxon>
    </lineage>
</organism>
<reference evidence="3 4" key="1">
    <citation type="journal article" date="2023" name="Plants (Basel)">
        <title>Bridging the Gap: Combining Genomics and Transcriptomics Approaches to Understand Stylosanthes scabra, an Orphan Legume from the Brazilian Caatinga.</title>
        <authorList>
            <person name="Ferreira-Neto J.R.C."/>
            <person name="da Silva M.D."/>
            <person name="Binneck E."/>
            <person name="de Melo N.F."/>
            <person name="da Silva R.H."/>
            <person name="de Melo A.L.T.M."/>
            <person name="Pandolfi V."/>
            <person name="Bustamante F.O."/>
            <person name="Brasileiro-Vidal A.C."/>
            <person name="Benko-Iseppon A.M."/>
        </authorList>
    </citation>
    <scope>NUCLEOTIDE SEQUENCE [LARGE SCALE GENOMIC DNA]</scope>
    <source>
        <tissue evidence="3">Leaves</tissue>
    </source>
</reference>
<accession>A0ABU6RNJ8</accession>
<dbReference type="PANTHER" id="PTHR31650:SF1">
    <property type="entry name" value="WAX ESTER SYNTHASE_DIACYLGLYCEROL ACYLTRANSFERASE 4-RELATED"/>
    <property type="match status" value="1"/>
</dbReference>